<name>A0A8H7VD32_9FUNG</name>
<gene>
    <name evidence="1" type="ORF">INT47_003505</name>
</gene>
<dbReference type="Proteomes" id="UP000603453">
    <property type="component" value="Unassembled WGS sequence"/>
</dbReference>
<protein>
    <submittedName>
        <fullName evidence="1">Uncharacterized protein</fullName>
    </submittedName>
</protein>
<proteinExistence type="predicted"/>
<sequence length="356" mass="41756">MVDLKFSSRYPIPPRANSQIGTTSNRHLRQLTLSSEIHTPVYMDYIRIVQPLDYLHLTILSDEIEFFRLVEPFSDVLQKFKDLCIDFNKNDSSISLSPTNSFYNILCKLKGERDAQCHVTFYPPESPVGKRITACGDKLNYEATMDPFDGIYFAQRFGFIDREGIVTSLAFKQYQSSISDSLYFSTILTYAKTFPRLETLFMDVGFLQLKAHRTEIRINCPAPWQDLFNTLYDYLPQAETITCTRENIFHSTDRKYIWDLSAFKNLKSFNFRVSRRTFQQITYVLLNFDYHRSHCHKKMYLDRTFKEISSMLVGVNPRLVYKRRTVSVTIKVHSPSVEINCDPHNLYRIEPVEYST</sequence>
<reference evidence="1" key="1">
    <citation type="submission" date="2020-12" db="EMBL/GenBank/DDBJ databases">
        <title>Metabolic potential, ecology and presence of endohyphal bacteria is reflected in genomic diversity of Mucoromycotina.</title>
        <authorList>
            <person name="Muszewska A."/>
            <person name="Okrasinska A."/>
            <person name="Steczkiewicz K."/>
            <person name="Drgas O."/>
            <person name="Orlowska M."/>
            <person name="Perlinska-Lenart U."/>
            <person name="Aleksandrzak-Piekarczyk T."/>
            <person name="Szatraj K."/>
            <person name="Zielenkiewicz U."/>
            <person name="Pilsyk S."/>
            <person name="Malc E."/>
            <person name="Mieczkowski P."/>
            <person name="Kruszewska J.S."/>
            <person name="Biernat P."/>
            <person name="Pawlowska J."/>
        </authorList>
    </citation>
    <scope>NUCLEOTIDE SEQUENCE</scope>
    <source>
        <strain evidence="1">WA0000017839</strain>
    </source>
</reference>
<organism evidence="1 2">
    <name type="scientific">Mucor saturninus</name>
    <dbReference type="NCBI Taxonomy" id="64648"/>
    <lineage>
        <taxon>Eukaryota</taxon>
        <taxon>Fungi</taxon>
        <taxon>Fungi incertae sedis</taxon>
        <taxon>Mucoromycota</taxon>
        <taxon>Mucoromycotina</taxon>
        <taxon>Mucoromycetes</taxon>
        <taxon>Mucorales</taxon>
        <taxon>Mucorineae</taxon>
        <taxon>Mucoraceae</taxon>
        <taxon>Mucor</taxon>
    </lineage>
</organism>
<accession>A0A8H7VD32</accession>
<evidence type="ECO:0000313" key="1">
    <source>
        <dbReference type="EMBL" id="KAG2210069.1"/>
    </source>
</evidence>
<dbReference type="EMBL" id="JAEPRD010000013">
    <property type="protein sequence ID" value="KAG2210069.1"/>
    <property type="molecule type" value="Genomic_DNA"/>
</dbReference>
<comment type="caution">
    <text evidence="1">The sequence shown here is derived from an EMBL/GenBank/DDBJ whole genome shotgun (WGS) entry which is preliminary data.</text>
</comment>
<dbReference type="AlphaFoldDB" id="A0A8H7VD32"/>
<evidence type="ECO:0000313" key="2">
    <source>
        <dbReference type="Proteomes" id="UP000603453"/>
    </source>
</evidence>
<keyword evidence="2" id="KW-1185">Reference proteome</keyword>